<evidence type="ECO:0000256" key="7">
    <source>
        <dbReference type="ARBA" id="ARBA00047942"/>
    </source>
</evidence>
<evidence type="ECO:0000256" key="8">
    <source>
        <dbReference type="SAM" id="MobiDB-lite"/>
    </source>
</evidence>
<feature type="domain" description="DNA methylase adenine-specific" evidence="9">
    <location>
        <begin position="160"/>
        <end position="497"/>
    </location>
</feature>
<protein>
    <recommendedName>
        <fullName evidence="2">site-specific DNA-methyltransferase (adenine-specific)</fullName>
        <ecNumber evidence="2">2.1.1.72</ecNumber>
    </recommendedName>
</protein>
<dbReference type="PROSITE" id="PS00092">
    <property type="entry name" value="N6_MTASE"/>
    <property type="match status" value="1"/>
</dbReference>
<feature type="domain" description="N6 adenine-specific DNA methyltransferase N-terminal" evidence="10">
    <location>
        <begin position="20"/>
        <end position="147"/>
    </location>
</feature>
<dbReference type="InterPro" id="IPR003356">
    <property type="entry name" value="DNA_methylase_A-5"/>
</dbReference>
<evidence type="ECO:0000256" key="4">
    <source>
        <dbReference type="ARBA" id="ARBA00022679"/>
    </source>
</evidence>
<dbReference type="EC" id="2.1.1.72" evidence="2"/>
<dbReference type="PANTHER" id="PTHR42998">
    <property type="entry name" value="TYPE I RESTRICTION ENZYME HINDVIIP M PROTEIN-RELATED"/>
    <property type="match status" value="1"/>
</dbReference>
<dbReference type="GO" id="GO:0009007">
    <property type="term" value="F:site-specific DNA-methyltransferase (adenine-specific) activity"/>
    <property type="evidence" value="ECO:0007669"/>
    <property type="project" value="UniProtKB-EC"/>
</dbReference>
<keyword evidence="3 11" id="KW-0489">Methyltransferase</keyword>
<comment type="similarity">
    <text evidence="1">Belongs to the N(4)/N(6)-methyltransferase family.</text>
</comment>
<evidence type="ECO:0000313" key="11">
    <source>
        <dbReference type="EMBL" id="QPD04236.1"/>
    </source>
</evidence>
<gene>
    <name evidence="11" type="ORF">Nkreftii_002010</name>
</gene>
<dbReference type="InterPro" id="IPR002052">
    <property type="entry name" value="DNA_methylase_N6_adenine_CS"/>
</dbReference>
<evidence type="ECO:0000256" key="2">
    <source>
        <dbReference type="ARBA" id="ARBA00011900"/>
    </source>
</evidence>
<evidence type="ECO:0000256" key="1">
    <source>
        <dbReference type="ARBA" id="ARBA00006594"/>
    </source>
</evidence>
<dbReference type="Proteomes" id="UP000593737">
    <property type="component" value="Chromosome"/>
</dbReference>
<keyword evidence="6" id="KW-0680">Restriction system</keyword>
<sequence>MAKKEKSGSKSDTGANLGFEAKLWQMADGLRNNMDAAEYKHVVLGLIFLKYISDAFEAKHAELEAQRNQGADPEDPDEYKAARIFWVPKEARWSHLKAKAPQPTIGTIVDDAMTAIERDNPSLKGVLPKDYARPGLDKQRLGQLINLVSDIALGAPADRAKDTLGRVYEYFLSQFASAEGKKGGQFYTPSRVVRVLVEMLAPYKGRVYDPCCGSGGMFVSSEKFIEAHSGKLGDISIYGQESNYTTWRLAKMNLAIRGIDAQIAHGDTFHNDKHPDLKADYVLANPPFNDSDWRGELLKDDKRWVYGTPPAGNANYAWVQHFIHHLAPTGIAGFVLANGSMSSNQSNEGEIRKAIIEADLVDCMVALPGQLFYSTQIPVCLWFICRDKSGKPSPGLQPPSPSGRGTRGEGYRDRRGEVLFIDARKMGTLIDRVHRELSEEDIAKIAGTYHAWRGDKGVADYEDVAGFCKAAKLDDIRKHGHVLTPGRYVGAEAVEDDGEPFEDKMKRLTATLREQQKESAKLDAAIAANLKELGYG</sequence>
<dbReference type="Gene3D" id="3.40.50.150">
    <property type="entry name" value="Vaccinia Virus protein VP39"/>
    <property type="match status" value="1"/>
</dbReference>
<dbReference type="Pfam" id="PF12161">
    <property type="entry name" value="HsdM_N"/>
    <property type="match status" value="1"/>
</dbReference>
<evidence type="ECO:0000259" key="9">
    <source>
        <dbReference type="Pfam" id="PF02384"/>
    </source>
</evidence>
<evidence type="ECO:0000256" key="6">
    <source>
        <dbReference type="ARBA" id="ARBA00022747"/>
    </source>
</evidence>
<dbReference type="GO" id="GO:0008170">
    <property type="term" value="F:N-methyltransferase activity"/>
    <property type="evidence" value="ECO:0007669"/>
    <property type="project" value="InterPro"/>
</dbReference>
<dbReference type="PRINTS" id="PR00507">
    <property type="entry name" value="N12N6MTFRASE"/>
</dbReference>
<dbReference type="InterPro" id="IPR022749">
    <property type="entry name" value="D12N6_MeTrfase_N"/>
</dbReference>
<dbReference type="InterPro" id="IPR052916">
    <property type="entry name" value="Type-I_RE_MTase_Subunit"/>
</dbReference>
<evidence type="ECO:0000259" key="10">
    <source>
        <dbReference type="Pfam" id="PF12161"/>
    </source>
</evidence>
<comment type="catalytic activity">
    <reaction evidence="7">
        <text>a 2'-deoxyadenosine in DNA + S-adenosyl-L-methionine = an N(6)-methyl-2'-deoxyadenosine in DNA + S-adenosyl-L-homocysteine + H(+)</text>
        <dbReference type="Rhea" id="RHEA:15197"/>
        <dbReference type="Rhea" id="RHEA-COMP:12418"/>
        <dbReference type="Rhea" id="RHEA-COMP:12419"/>
        <dbReference type="ChEBI" id="CHEBI:15378"/>
        <dbReference type="ChEBI" id="CHEBI:57856"/>
        <dbReference type="ChEBI" id="CHEBI:59789"/>
        <dbReference type="ChEBI" id="CHEBI:90615"/>
        <dbReference type="ChEBI" id="CHEBI:90616"/>
        <dbReference type="EC" id="2.1.1.72"/>
    </reaction>
</comment>
<proteinExistence type="inferred from homology"/>
<name>A0A7S8FEI1_9BACT</name>
<dbReference type="InterPro" id="IPR038333">
    <property type="entry name" value="T1MK-like_N_sf"/>
</dbReference>
<keyword evidence="5" id="KW-0949">S-adenosyl-L-methionine</keyword>
<dbReference type="EMBL" id="CP047423">
    <property type="protein sequence ID" value="QPD04236.1"/>
    <property type="molecule type" value="Genomic_DNA"/>
</dbReference>
<organism evidence="11 12">
    <name type="scientific">Candidatus Nitrospira kreftii</name>
    <dbReference type="NCBI Taxonomy" id="2652173"/>
    <lineage>
        <taxon>Bacteria</taxon>
        <taxon>Pseudomonadati</taxon>
        <taxon>Nitrospirota</taxon>
        <taxon>Nitrospiria</taxon>
        <taxon>Nitrospirales</taxon>
        <taxon>Nitrospiraceae</taxon>
        <taxon>Nitrospira</taxon>
    </lineage>
</organism>
<dbReference type="REBASE" id="965967">
    <property type="entry name" value="M.Nkr7ORF2010P"/>
</dbReference>
<evidence type="ECO:0000256" key="3">
    <source>
        <dbReference type="ARBA" id="ARBA00022603"/>
    </source>
</evidence>
<accession>A0A7S8FEI1</accession>
<dbReference type="SUPFAM" id="SSF53335">
    <property type="entry name" value="S-adenosyl-L-methionine-dependent methyltransferases"/>
    <property type="match status" value="1"/>
</dbReference>
<evidence type="ECO:0000313" key="12">
    <source>
        <dbReference type="Proteomes" id="UP000593737"/>
    </source>
</evidence>
<evidence type="ECO:0000256" key="5">
    <source>
        <dbReference type="ARBA" id="ARBA00022691"/>
    </source>
</evidence>
<dbReference type="Gene3D" id="1.20.1260.30">
    <property type="match status" value="1"/>
</dbReference>
<dbReference type="AlphaFoldDB" id="A0A7S8FEI1"/>
<dbReference type="KEGG" id="nkf:Nkreftii_002010"/>
<dbReference type="Pfam" id="PF02384">
    <property type="entry name" value="N6_Mtase"/>
    <property type="match status" value="1"/>
</dbReference>
<dbReference type="GO" id="GO:0009307">
    <property type="term" value="P:DNA restriction-modification system"/>
    <property type="evidence" value="ECO:0007669"/>
    <property type="project" value="UniProtKB-KW"/>
</dbReference>
<dbReference type="PANTHER" id="PTHR42998:SF1">
    <property type="entry name" value="TYPE I RESTRICTION ENZYME HINDI METHYLASE SUBUNIT"/>
    <property type="match status" value="1"/>
</dbReference>
<dbReference type="GO" id="GO:0032259">
    <property type="term" value="P:methylation"/>
    <property type="evidence" value="ECO:0007669"/>
    <property type="project" value="UniProtKB-KW"/>
</dbReference>
<dbReference type="InterPro" id="IPR029063">
    <property type="entry name" value="SAM-dependent_MTases_sf"/>
</dbReference>
<dbReference type="GO" id="GO:0003677">
    <property type="term" value="F:DNA binding"/>
    <property type="evidence" value="ECO:0007669"/>
    <property type="project" value="InterPro"/>
</dbReference>
<feature type="region of interest" description="Disordered" evidence="8">
    <location>
        <begin position="391"/>
        <end position="410"/>
    </location>
</feature>
<keyword evidence="4 11" id="KW-0808">Transferase</keyword>
<reference evidence="11 12" key="1">
    <citation type="journal article" date="2020" name="ISME J.">
        <title>Enrichment and physiological characterization of a novel comammox Nitrospira indicates ammonium inhibition of complete nitrification.</title>
        <authorList>
            <person name="Sakoula D."/>
            <person name="Koch H."/>
            <person name="Frank J."/>
            <person name="Jetten M.S.M."/>
            <person name="van Kessel M.A.H.J."/>
            <person name="Lucker S."/>
        </authorList>
    </citation>
    <scope>NUCLEOTIDE SEQUENCE [LARGE SCALE GENOMIC DNA]</scope>
    <source>
        <strain evidence="11">Comreactor17</strain>
    </source>
</reference>